<comment type="caution">
    <text evidence="3">The sequence shown here is derived from an EMBL/GenBank/DDBJ whole genome shotgun (WGS) entry which is preliminary data.</text>
</comment>
<evidence type="ECO:0000313" key="4">
    <source>
        <dbReference type="Proteomes" id="UP000698800"/>
    </source>
</evidence>
<keyword evidence="2" id="KW-1133">Transmembrane helix</keyword>
<keyword evidence="4" id="KW-1185">Reference proteome</keyword>
<keyword evidence="2" id="KW-0812">Transmembrane</keyword>
<name>A0A9P8I5H6_9PEZI</name>
<evidence type="ECO:0000313" key="3">
    <source>
        <dbReference type="EMBL" id="KAH0538895.1"/>
    </source>
</evidence>
<evidence type="ECO:0000256" key="1">
    <source>
        <dbReference type="SAM" id="MobiDB-lite"/>
    </source>
</evidence>
<organism evidence="3 4">
    <name type="scientific">Glutinoglossum americanum</name>
    <dbReference type="NCBI Taxonomy" id="1670608"/>
    <lineage>
        <taxon>Eukaryota</taxon>
        <taxon>Fungi</taxon>
        <taxon>Dikarya</taxon>
        <taxon>Ascomycota</taxon>
        <taxon>Pezizomycotina</taxon>
        <taxon>Geoglossomycetes</taxon>
        <taxon>Geoglossales</taxon>
        <taxon>Geoglossaceae</taxon>
        <taxon>Glutinoglossum</taxon>
    </lineage>
</organism>
<dbReference type="OrthoDB" id="5428055at2759"/>
<feature type="region of interest" description="Disordered" evidence="1">
    <location>
        <begin position="240"/>
        <end position="262"/>
    </location>
</feature>
<proteinExistence type="predicted"/>
<gene>
    <name evidence="3" type="ORF">FGG08_004551</name>
</gene>
<protein>
    <submittedName>
        <fullName evidence="3">Uncharacterized protein</fullName>
    </submittedName>
</protein>
<evidence type="ECO:0000256" key="2">
    <source>
        <dbReference type="SAM" id="Phobius"/>
    </source>
</evidence>
<feature type="compositionally biased region" description="Polar residues" evidence="1">
    <location>
        <begin position="247"/>
        <end position="262"/>
    </location>
</feature>
<dbReference type="AlphaFoldDB" id="A0A9P8I5H6"/>
<dbReference type="Proteomes" id="UP000698800">
    <property type="component" value="Unassembled WGS sequence"/>
</dbReference>
<keyword evidence="2" id="KW-0472">Membrane</keyword>
<reference evidence="3" key="1">
    <citation type="submission" date="2021-03" db="EMBL/GenBank/DDBJ databases">
        <title>Comparative genomics and phylogenomic investigation of the class Geoglossomycetes provide insights into ecological specialization and systematics.</title>
        <authorList>
            <person name="Melie T."/>
            <person name="Pirro S."/>
            <person name="Miller A.N."/>
            <person name="Quandt A."/>
        </authorList>
    </citation>
    <scope>NUCLEOTIDE SEQUENCE</scope>
    <source>
        <strain evidence="3">GBOQ0MN5Z8</strain>
    </source>
</reference>
<sequence length="478" mass="54688">MLPPQGHRLINSPLPPYRRRIKSRLLQSPGLATLDLFMSKGAESPLFLERMHKFNIDVIHILRSGEVCAPIRCRTKDKFDTAISSEVPPNRISTFILAKDLSHIMIETLGTRFNLAPEYFALHLRGIQPFQTGEWRPLMFPELDLLPSYYLKAPFYSVEIYRSYYFPGGLPEIIELRRSETNLPRGAYVAEGLENGAVQERASVYQTKLGDIDFGIILTDRLLKEERPIAGVDTILHFEDQDPDKNLSPTPSNQRDQPTYKNKQLSCRKEVVGWLQKLSVTESAALFHQAEPLAVCPLVRVSAAQSSLFLFEARNNLNRIFNKQHDHKFPDDPKFCLHITRRLHKHLYIYRQHLEQNIQVIAAKSVDGTNEPAITQDIVFLRQEMDSLLRRVEEDVKFLAFNMSIHQAELVNYLTKIAILFIPVSTIAAVFAIPGPGLRFAIFGAVTGSVIAILCFCMFVWNPVHWQKVVKLKLKKMK</sequence>
<accession>A0A9P8I5H6</accession>
<feature type="transmembrane region" description="Helical" evidence="2">
    <location>
        <begin position="413"/>
        <end position="433"/>
    </location>
</feature>
<dbReference type="EMBL" id="JAGHQL010000093">
    <property type="protein sequence ID" value="KAH0538895.1"/>
    <property type="molecule type" value="Genomic_DNA"/>
</dbReference>
<feature type="transmembrane region" description="Helical" evidence="2">
    <location>
        <begin position="440"/>
        <end position="461"/>
    </location>
</feature>